<protein>
    <submittedName>
        <fullName evidence="2">Uncharacterized protein</fullName>
    </submittedName>
</protein>
<proteinExistence type="predicted"/>
<dbReference type="EMBL" id="JARKNE010000004">
    <property type="protein sequence ID" value="KAK5837183.1"/>
    <property type="molecule type" value="Genomic_DNA"/>
</dbReference>
<gene>
    <name evidence="2" type="ORF">PVK06_012993</name>
</gene>
<comment type="caution">
    <text evidence="2">The sequence shown here is derived from an EMBL/GenBank/DDBJ whole genome shotgun (WGS) entry which is preliminary data.</text>
</comment>
<reference evidence="2 3" key="1">
    <citation type="submission" date="2023-03" db="EMBL/GenBank/DDBJ databases">
        <title>WGS of Gossypium arboreum.</title>
        <authorList>
            <person name="Yu D."/>
        </authorList>
    </citation>
    <scope>NUCLEOTIDE SEQUENCE [LARGE SCALE GENOMIC DNA]</scope>
    <source>
        <tissue evidence="2">Leaf</tissue>
    </source>
</reference>
<keyword evidence="3" id="KW-1185">Reference proteome</keyword>
<keyword evidence="1" id="KW-0472">Membrane</keyword>
<name>A0ABR0QE13_GOSAR</name>
<evidence type="ECO:0000256" key="1">
    <source>
        <dbReference type="SAM" id="Phobius"/>
    </source>
</evidence>
<accession>A0ABR0QE13</accession>
<organism evidence="2 3">
    <name type="scientific">Gossypium arboreum</name>
    <name type="common">Tree cotton</name>
    <name type="synonym">Gossypium nanking</name>
    <dbReference type="NCBI Taxonomy" id="29729"/>
    <lineage>
        <taxon>Eukaryota</taxon>
        <taxon>Viridiplantae</taxon>
        <taxon>Streptophyta</taxon>
        <taxon>Embryophyta</taxon>
        <taxon>Tracheophyta</taxon>
        <taxon>Spermatophyta</taxon>
        <taxon>Magnoliopsida</taxon>
        <taxon>eudicotyledons</taxon>
        <taxon>Gunneridae</taxon>
        <taxon>Pentapetalae</taxon>
        <taxon>rosids</taxon>
        <taxon>malvids</taxon>
        <taxon>Malvales</taxon>
        <taxon>Malvaceae</taxon>
        <taxon>Malvoideae</taxon>
        <taxon>Gossypium</taxon>
    </lineage>
</organism>
<dbReference type="Proteomes" id="UP001358586">
    <property type="component" value="Chromosome 4"/>
</dbReference>
<keyword evidence="1" id="KW-0812">Transmembrane</keyword>
<evidence type="ECO:0000313" key="3">
    <source>
        <dbReference type="Proteomes" id="UP001358586"/>
    </source>
</evidence>
<feature type="transmembrane region" description="Helical" evidence="1">
    <location>
        <begin position="25"/>
        <end position="49"/>
    </location>
</feature>
<sequence>MQNSTTVSELGLFRFGIELTEYKRMLLLIMFENLTVIFLVFNVTVSGFYDSIVCLKVMLLDMVNDMELPVFWLVAIEKQICKHKIHVHLLI</sequence>
<keyword evidence="1" id="KW-1133">Transmembrane helix</keyword>
<evidence type="ECO:0000313" key="2">
    <source>
        <dbReference type="EMBL" id="KAK5837183.1"/>
    </source>
</evidence>